<dbReference type="AlphaFoldDB" id="A0A1Q3AYK0"/>
<dbReference type="PRINTS" id="PR00385">
    <property type="entry name" value="P450"/>
</dbReference>
<dbReference type="SUPFAM" id="SSF48264">
    <property type="entry name" value="Cytochrome P450"/>
    <property type="match status" value="1"/>
</dbReference>
<protein>
    <submittedName>
        <fullName evidence="11">p450 domain-containing protein</fullName>
    </submittedName>
</protein>
<keyword evidence="6 8" id="KW-0408">Iron</keyword>
<evidence type="ECO:0000256" key="1">
    <source>
        <dbReference type="ARBA" id="ARBA00001971"/>
    </source>
</evidence>
<evidence type="ECO:0000256" key="8">
    <source>
        <dbReference type="PIRSR" id="PIRSR602401-1"/>
    </source>
</evidence>
<dbReference type="GO" id="GO:0020037">
    <property type="term" value="F:heme binding"/>
    <property type="evidence" value="ECO:0007669"/>
    <property type="project" value="InterPro"/>
</dbReference>
<dbReference type="Proteomes" id="UP000187406">
    <property type="component" value="Unassembled WGS sequence"/>
</dbReference>
<organism evidence="11 12">
    <name type="scientific">Cephalotus follicularis</name>
    <name type="common">Albany pitcher plant</name>
    <dbReference type="NCBI Taxonomy" id="3775"/>
    <lineage>
        <taxon>Eukaryota</taxon>
        <taxon>Viridiplantae</taxon>
        <taxon>Streptophyta</taxon>
        <taxon>Embryophyta</taxon>
        <taxon>Tracheophyta</taxon>
        <taxon>Spermatophyta</taxon>
        <taxon>Magnoliopsida</taxon>
        <taxon>eudicotyledons</taxon>
        <taxon>Gunneridae</taxon>
        <taxon>Pentapetalae</taxon>
        <taxon>rosids</taxon>
        <taxon>fabids</taxon>
        <taxon>Oxalidales</taxon>
        <taxon>Cephalotaceae</taxon>
        <taxon>Cephalotus</taxon>
    </lineage>
</organism>
<evidence type="ECO:0000256" key="2">
    <source>
        <dbReference type="ARBA" id="ARBA00010617"/>
    </source>
</evidence>
<dbReference type="InParanoid" id="A0A1Q3AYK0"/>
<feature type="transmembrane region" description="Helical" evidence="10">
    <location>
        <begin position="6"/>
        <end position="25"/>
    </location>
</feature>
<evidence type="ECO:0000256" key="6">
    <source>
        <dbReference type="ARBA" id="ARBA00023004"/>
    </source>
</evidence>
<dbReference type="InterPro" id="IPR001128">
    <property type="entry name" value="Cyt_P450"/>
</dbReference>
<evidence type="ECO:0000313" key="12">
    <source>
        <dbReference type="Proteomes" id="UP000187406"/>
    </source>
</evidence>
<dbReference type="EMBL" id="BDDD01000163">
    <property type="protein sequence ID" value="GAV60715.1"/>
    <property type="molecule type" value="Genomic_DNA"/>
</dbReference>
<feature type="non-terminal residue" evidence="11">
    <location>
        <position position="493"/>
    </location>
</feature>
<reference evidence="12" key="1">
    <citation type="submission" date="2016-04" db="EMBL/GenBank/DDBJ databases">
        <title>Cephalotus genome sequencing.</title>
        <authorList>
            <person name="Fukushima K."/>
            <person name="Hasebe M."/>
            <person name="Fang X."/>
        </authorList>
    </citation>
    <scope>NUCLEOTIDE SEQUENCE [LARGE SCALE GENOMIC DNA]</scope>
    <source>
        <strain evidence="12">cv. St1</strain>
    </source>
</reference>
<dbReference type="GO" id="GO:0004497">
    <property type="term" value="F:monooxygenase activity"/>
    <property type="evidence" value="ECO:0007669"/>
    <property type="project" value="UniProtKB-KW"/>
</dbReference>
<dbReference type="PANTHER" id="PTHR47955">
    <property type="entry name" value="CYTOCHROME P450 FAMILY 71 PROTEIN"/>
    <property type="match status" value="1"/>
</dbReference>
<evidence type="ECO:0000256" key="7">
    <source>
        <dbReference type="ARBA" id="ARBA00023033"/>
    </source>
</evidence>
<sequence length="493" mass="56004">MVILFYYFPVLFSFLLFFFMVIKIVKGPKTKNSTSKLPPGPRKLPVIGNIHQLLGSLPHHSLRDLAKKYGPLIHLQLGEVSTVVVSSPEVAKKFMVNHGIVFASRPFHPVSKILAYNNSDIVFAPYGNYWRQLRKICTMELLGANRVQLFRCVREEEVSKLIKSISSDDGLLINLSERIYSLIYGITSRAAFGKKCNIQDQEAFILVMKETNKLYSVVADLYPSIKVLEKISGMRSKVEKVFKKMDRILQKIINEHRGRDGEAEADLVDVLLKLQQEGNLEFPLTDENIKAVILDIFGAGSDTSSTTVEWVLSEMLKHPQIMKEAQNEVRQVFNGKGTVDEMGVKLLKSIIKETLRLHPPLPLLIPRECGENCEIDGYSIPMKARVIVNAWAIGRDPAYWTEAETFHPKRFLNSSIDYNGTNFQFIPFGAGRRICPGISLGLPNIELPLAQMLYHFDWKLPHQMKPQDLDMSEDFGAIVKRKKDLFLIPTAYH</sequence>
<dbReference type="Gene3D" id="1.10.630.10">
    <property type="entry name" value="Cytochrome P450"/>
    <property type="match status" value="1"/>
</dbReference>
<name>A0A1Q3AYK0_CEPFO</name>
<keyword evidence="12" id="KW-1185">Reference proteome</keyword>
<keyword evidence="5 9" id="KW-0560">Oxidoreductase</keyword>
<dbReference type="PANTHER" id="PTHR47955:SF8">
    <property type="entry name" value="CYTOCHROME P450 71D11-LIKE"/>
    <property type="match status" value="1"/>
</dbReference>
<dbReference type="InterPro" id="IPR017972">
    <property type="entry name" value="Cyt_P450_CS"/>
</dbReference>
<evidence type="ECO:0000256" key="3">
    <source>
        <dbReference type="ARBA" id="ARBA00022617"/>
    </source>
</evidence>
<gene>
    <name evidence="11" type="ORF">CFOL_v3_04244</name>
</gene>
<evidence type="ECO:0000256" key="5">
    <source>
        <dbReference type="ARBA" id="ARBA00023002"/>
    </source>
</evidence>
<keyword evidence="10" id="KW-0812">Transmembrane</keyword>
<keyword evidence="7 9" id="KW-0503">Monooxygenase</keyword>
<dbReference type="CDD" id="cd11072">
    <property type="entry name" value="CYP71-like"/>
    <property type="match status" value="1"/>
</dbReference>
<comment type="cofactor">
    <cofactor evidence="1 8">
        <name>heme</name>
        <dbReference type="ChEBI" id="CHEBI:30413"/>
    </cofactor>
</comment>
<comment type="similarity">
    <text evidence="2 9">Belongs to the cytochrome P450 family.</text>
</comment>
<evidence type="ECO:0000256" key="10">
    <source>
        <dbReference type="SAM" id="Phobius"/>
    </source>
</evidence>
<dbReference type="Pfam" id="PF00067">
    <property type="entry name" value="p450"/>
    <property type="match status" value="1"/>
</dbReference>
<keyword evidence="4 8" id="KW-0479">Metal-binding</keyword>
<dbReference type="FunFam" id="1.10.630.10:FF:000043">
    <property type="entry name" value="Cytochrome P450 99A2"/>
    <property type="match status" value="1"/>
</dbReference>
<evidence type="ECO:0000313" key="11">
    <source>
        <dbReference type="EMBL" id="GAV60715.1"/>
    </source>
</evidence>
<keyword evidence="3 8" id="KW-0349">Heme</keyword>
<dbReference type="InterPro" id="IPR036396">
    <property type="entry name" value="Cyt_P450_sf"/>
</dbReference>
<dbReference type="PRINTS" id="PR00463">
    <property type="entry name" value="EP450I"/>
</dbReference>
<dbReference type="InterPro" id="IPR002401">
    <property type="entry name" value="Cyt_P450_E_grp-I"/>
</dbReference>
<proteinExistence type="inferred from homology"/>
<evidence type="ECO:0000256" key="9">
    <source>
        <dbReference type="RuleBase" id="RU000461"/>
    </source>
</evidence>
<accession>A0A1Q3AYK0</accession>
<keyword evidence="10" id="KW-0472">Membrane</keyword>
<dbReference type="OrthoDB" id="2789670at2759"/>
<dbReference type="GO" id="GO:0016705">
    <property type="term" value="F:oxidoreductase activity, acting on paired donors, with incorporation or reduction of molecular oxygen"/>
    <property type="evidence" value="ECO:0007669"/>
    <property type="project" value="InterPro"/>
</dbReference>
<dbReference type="STRING" id="3775.A0A1Q3AYK0"/>
<feature type="binding site" description="axial binding residue" evidence="8">
    <location>
        <position position="435"/>
    </location>
    <ligand>
        <name>heme</name>
        <dbReference type="ChEBI" id="CHEBI:30413"/>
    </ligand>
    <ligandPart>
        <name>Fe</name>
        <dbReference type="ChEBI" id="CHEBI:18248"/>
    </ligandPart>
</feature>
<dbReference type="PROSITE" id="PS00086">
    <property type="entry name" value="CYTOCHROME_P450"/>
    <property type="match status" value="1"/>
</dbReference>
<keyword evidence="10" id="KW-1133">Transmembrane helix</keyword>
<comment type="caution">
    <text evidence="11">The sequence shown here is derived from an EMBL/GenBank/DDBJ whole genome shotgun (WGS) entry which is preliminary data.</text>
</comment>
<dbReference type="GO" id="GO:0005506">
    <property type="term" value="F:iron ion binding"/>
    <property type="evidence" value="ECO:0007669"/>
    <property type="project" value="InterPro"/>
</dbReference>
<evidence type="ECO:0000256" key="4">
    <source>
        <dbReference type="ARBA" id="ARBA00022723"/>
    </source>
</evidence>